<evidence type="ECO:0000256" key="1">
    <source>
        <dbReference type="SAM" id="Coils"/>
    </source>
</evidence>
<dbReference type="AlphaFoldDB" id="A0A0C3QU78"/>
<sequence>MEKYKKKLEESADLRRTVKALEEQNASLVDKNASLEEEYRKVAAFKPLMESYKNQISDLESKNSAKQKDMESLKFELDQVKTKLKISLDERAKDAEALELYQERVKELELRTVATKAAPRVPIARTTSEAVQQIMDGEPSTPTIEQKPDDITEEMEENEDGLGGELDDAITGTTMTDLKLQVRQLKRDLEAAKSNQAEASRILVLENLLEDANRMKGRYEADYLAAHREKLVLQSDLEEIRSGKSYGDGPEAAIALRQRLNETIEELDTLRKKAAELEVQSDRLSRDLTVAKSDLNLVNKDQLDILASLRESVNEDKVGLEGDIDRLNGQLQELRDKNKMQLEQINGLLMEKVSLQTESIGVREKMLEREKVFGDLRSVIQGKDLPEEAKARFLALHEENVQLKEQIKTVQDKLLKAKQFIKSQDKLFNEQAKAKAGEAAQASAAETGTALQAKIKDMTESHERTKNILRRTQEQARRESQLMLSAYHELGMQVARQHLGNQRQRAAPNSWLAQQRQQMIQPLQR</sequence>
<reference evidence="5" key="2">
    <citation type="submission" date="2015-01" db="EMBL/GenBank/DDBJ databases">
        <title>Evolutionary Origins and Diversification of the Mycorrhizal Mutualists.</title>
        <authorList>
            <consortium name="DOE Joint Genome Institute"/>
            <consortium name="Mycorrhizal Genomics Consortium"/>
            <person name="Kohler A."/>
            <person name="Kuo A."/>
            <person name="Nagy L.G."/>
            <person name="Floudas D."/>
            <person name="Copeland A."/>
            <person name="Barry K.W."/>
            <person name="Cichocki N."/>
            <person name="Veneault-Fourrey C."/>
            <person name="LaButti K."/>
            <person name="Lindquist E.A."/>
            <person name="Lipzen A."/>
            <person name="Lundell T."/>
            <person name="Morin E."/>
            <person name="Murat C."/>
            <person name="Riley R."/>
            <person name="Ohm R."/>
            <person name="Sun H."/>
            <person name="Tunlid A."/>
            <person name="Henrissat B."/>
            <person name="Grigoriev I.V."/>
            <person name="Hibbett D.S."/>
            <person name="Martin F."/>
        </authorList>
    </citation>
    <scope>NUCLEOTIDE SEQUENCE [LARGE SCALE GENOMIC DNA]</scope>
    <source>
        <strain evidence="5">MUT 4182</strain>
    </source>
</reference>
<accession>A0A0C3QU78</accession>
<organism evidence="4 5">
    <name type="scientific">Tulasnella calospora MUT 4182</name>
    <dbReference type="NCBI Taxonomy" id="1051891"/>
    <lineage>
        <taxon>Eukaryota</taxon>
        <taxon>Fungi</taxon>
        <taxon>Dikarya</taxon>
        <taxon>Basidiomycota</taxon>
        <taxon>Agaricomycotina</taxon>
        <taxon>Agaricomycetes</taxon>
        <taxon>Cantharellales</taxon>
        <taxon>Tulasnellaceae</taxon>
        <taxon>Tulasnella</taxon>
    </lineage>
</organism>
<dbReference type="EMBL" id="KN822952">
    <property type="protein sequence ID" value="KIO32901.1"/>
    <property type="molecule type" value="Genomic_DNA"/>
</dbReference>
<evidence type="ECO:0000313" key="5">
    <source>
        <dbReference type="Proteomes" id="UP000054248"/>
    </source>
</evidence>
<gene>
    <name evidence="4" type="ORF">M407DRAFT_96714</name>
</gene>
<keyword evidence="1" id="KW-0175">Coiled coil</keyword>
<dbReference type="Pfam" id="PF05622">
    <property type="entry name" value="HOOK"/>
    <property type="match status" value="1"/>
</dbReference>
<dbReference type="GO" id="GO:0031122">
    <property type="term" value="P:cytoplasmic microtubule organization"/>
    <property type="evidence" value="ECO:0007669"/>
    <property type="project" value="InterPro"/>
</dbReference>
<feature type="compositionally biased region" description="Low complexity" evidence="2">
    <location>
        <begin position="514"/>
        <end position="525"/>
    </location>
</feature>
<reference evidence="4 5" key="1">
    <citation type="submission" date="2014-04" db="EMBL/GenBank/DDBJ databases">
        <authorList>
            <consortium name="DOE Joint Genome Institute"/>
            <person name="Kuo A."/>
            <person name="Girlanda M."/>
            <person name="Perotto S."/>
            <person name="Kohler A."/>
            <person name="Nagy L.G."/>
            <person name="Floudas D."/>
            <person name="Copeland A."/>
            <person name="Barry K.W."/>
            <person name="Cichocki N."/>
            <person name="Veneault-Fourrey C."/>
            <person name="LaButti K."/>
            <person name="Lindquist E.A."/>
            <person name="Lipzen A."/>
            <person name="Lundell T."/>
            <person name="Morin E."/>
            <person name="Murat C."/>
            <person name="Sun H."/>
            <person name="Tunlid A."/>
            <person name="Henrissat B."/>
            <person name="Grigoriev I.V."/>
            <person name="Hibbett D.S."/>
            <person name="Martin F."/>
            <person name="Nordberg H.P."/>
            <person name="Cantor M.N."/>
            <person name="Hua S.X."/>
        </authorList>
    </citation>
    <scope>NUCLEOTIDE SEQUENCE [LARGE SCALE GENOMIC DNA]</scope>
    <source>
        <strain evidence="4 5">MUT 4182</strain>
    </source>
</reference>
<feature type="coiled-coil region" evidence="1">
    <location>
        <begin position="317"/>
        <end position="351"/>
    </location>
</feature>
<dbReference type="GO" id="GO:0008017">
    <property type="term" value="F:microtubule binding"/>
    <property type="evidence" value="ECO:0007669"/>
    <property type="project" value="InterPro"/>
</dbReference>
<feature type="coiled-coil region" evidence="1">
    <location>
        <begin position="4"/>
        <end position="111"/>
    </location>
</feature>
<dbReference type="InterPro" id="IPR008636">
    <property type="entry name" value="Hook_C"/>
</dbReference>
<evidence type="ECO:0000256" key="2">
    <source>
        <dbReference type="SAM" id="MobiDB-lite"/>
    </source>
</evidence>
<dbReference type="HOGENOM" id="CLU_017588_0_0_1"/>
<evidence type="ECO:0000259" key="3">
    <source>
        <dbReference type="Pfam" id="PF05622"/>
    </source>
</evidence>
<name>A0A0C3QU78_9AGAM</name>
<feature type="domain" description="Hook C-terminal" evidence="3">
    <location>
        <begin position="2"/>
        <end position="113"/>
    </location>
</feature>
<evidence type="ECO:0000313" key="4">
    <source>
        <dbReference type="EMBL" id="KIO32901.1"/>
    </source>
</evidence>
<protein>
    <recommendedName>
        <fullName evidence="3">Hook C-terminal domain-containing protein</fullName>
    </recommendedName>
</protein>
<dbReference type="STRING" id="1051891.A0A0C3QU78"/>
<dbReference type="OrthoDB" id="49395at2759"/>
<feature type="coiled-coil region" evidence="1">
    <location>
        <begin position="253"/>
        <end position="287"/>
    </location>
</feature>
<feature type="region of interest" description="Disordered" evidence="2">
    <location>
        <begin position="138"/>
        <end position="169"/>
    </location>
</feature>
<proteinExistence type="predicted"/>
<keyword evidence="5" id="KW-1185">Reference proteome</keyword>
<feature type="compositionally biased region" description="Acidic residues" evidence="2">
    <location>
        <begin position="151"/>
        <end position="168"/>
    </location>
</feature>
<dbReference type="Proteomes" id="UP000054248">
    <property type="component" value="Unassembled WGS sequence"/>
</dbReference>
<feature type="coiled-coil region" evidence="1">
    <location>
        <begin position="175"/>
        <end position="202"/>
    </location>
</feature>
<feature type="region of interest" description="Disordered" evidence="2">
    <location>
        <begin position="499"/>
        <end position="525"/>
    </location>
</feature>